<dbReference type="Gene3D" id="3.20.20.100">
    <property type="entry name" value="NADP-dependent oxidoreductase domain"/>
    <property type="match status" value="1"/>
</dbReference>
<feature type="region of interest" description="Disordered" evidence="1">
    <location>
        <begin position="90"/>
        <end position="136"/>
    </location>
</feature>
<name>A0A5C7G4G7_9BURK</name>
<dbReference type="InterPro" id="IPR023210">
    <property type="entry name" value="NADP_OxRdtase_dom"/>
</dbReference>
<dbReference type="Pfam" id="PF00248">
    <property type="entry name" value="Aldo_ket_red"/>
    <property type="match status" value="1"/>
</dbReference>
<reference evidence="3 4" key="1">
    <citation type="submission" date="2019-08" db="EMBL/GenBank/DDBJ databases">
        <title>Massilia golmudensis sp. nov., isolated from sand in the Qinghai-Tibetan Plateau.</title>
        <authorList>
            <person name="Zhang B."/>
        </authorList>
    </citation>
    <scope>NUCLEOTIDE SEQUENCE [LARGE SCALE GENOMIC DNA]</scope>
    <source>
        <strain evidence="3 4">GEM5</strain>
    </source>
</reference>
<dbReference type="InterPro" id="IPR036812">
    <property type="entry name" value="NAD(P)_OxRdtase_dom_sf"/>
</dbReference>
<comment type="caution">
    <text evidence="3">The sequence shown here is derived from an EMBL/GenBank/DDBJ whole genome shotgun (WGS) entry which is preliminary data.</text>
</comment>
<dbReference type="Proteomes" id="UP000321413">
    <property type="component" value="Unassembled WGS sequence"/>
</dbReference>
<dbReference type="PANTHER" id="PTHR42686:SF1">
    <property type="entry name" value="GH17980P-RELATED"/>
    <property type="match status" value="1"/>
</dbReference>
<dbReference type="PANTHER" id="PTHR42686">
    <property type="entry name" value="GH17980P-RELATED"/>
    <property type="match status" value="1"/>
</dbReference>
<dbReference type="InterPro" id="IPR020471">
    <property type="entry name" value="AKR"/>
</dbReference>
<evidence type="ECO:0000313" key="4">
    <source>
        <dbReference type="Proteomes" id="UP000321413"/>
    </source>
</evidence>
<evidence type="ECO:0000256" key="1">
    <source>
        <dbReference type="SAM" id="MobiDB-lite"/>
    </source>
</evidence>
<dbReference type="AlphaFoldDB" id="A0A5C7G4G7"/>
<feature type="compositionally biased region" description="Low complexity" evidence="1">
    <location>
        <begin position="115"/>
        <end position="128"/>
    </location>
</feature>
<accession>A0A5C7G4G7</accession>
<dbReference type="EMBL" id="VPFD01000006">
    <property type="protein sequence ID" value="TXG00626.1"/>
    <property type="molecule type" value="Genomic_DNA"/>
</dbReference>
<evidence type="ECO:0000313" key="3">
    <source>
        <dbReference type="EMBL" id="TXG00626.1"/>
    </source>
</evidence>
<feature type="domain" description="NADP-dependent oxidoreductase" evidence="2">
    <location>
        <begin position="11"/>
        <end position="87"/>
    </location>
</feature>
<dbReference type="GO" id="GO:0016491">
    <property type="term" value="F:oxidoreductase activity"/>
    <property type="evidence" value="ECO:0007669"/>
    <property type="project" value="InterPro"/>
</dbReference>
<sequence length="136" mass="14693">MSLKDKVPSNPLGFGTAPLGDMFRKIPEQEAADTIDAAWREGTRYFDTAPFYGAGLSEIRLGELLAKYPRDEYVLSTGWRGCKRWPSAMGCDQGGRAAVRPGQSGGRGGDPGRQPPRAGGRRPAGARRAVADRRQS</sequence>
<dbReference type="SUPFAM" id="SSF51430">
    <property type="entry name" value="NAD(P)-linked oxidoreductase"/>
    <property type="match status" value="1"/>
</dbReference>
<gene>
    <name evidence="3" type="ORF">FVD38_07620</name>
</gene>
<organism evidence="3 4">
    <name type="scientific">Massilia arenae</name>
    <dbReference type="NCBI Taxonomy" id="2603288"/>
    <lineage>
        <taxon>Bacteria</taxon>
        <taxon>Pseudomonadati</taxon>
        <taxon>Pseudomonadota</taxon>
        <taxon>Betaproteobacteria</taxon>
        <taxon>Burkholderiales</taxon>
        <taxon>Oxalobacteraceae</taxon>
        <taxon>Telluria group</taxon>
        <taxon>Massilia</taxon>
    </lineage>
</organism>
<dbReference type="GO" id="GO:0005829">
    <property type="term" value="C:cytosol"/>
    <property type="evidence" value="ECO:0007669"/>
    <property type="project" value="TreeGrafter"/>
</dbReference>
<proteinExistence type="predicted"/>
<evidence type="ECO:0000259" key="2">
    <source>
        <dbReference type="Pfam" id="PF00248"/>
    </source>
</evidence>
<keyword evidence="4" id="KW-1185">Reference proteome</keyword>
<protein>
    <recommendedName>
        <fullName evidence="2">NADP-dependent oxidoreductase domain-containing protein</fullName>
    </recommendedName>
</protein>